<sequence>MEPKLTNTASLKTYSRSKCWRVSNPKDIKSEPLTTKEAVKYLLQGSLKRRVCRFCLSATTSLSELDEILEVANSGTIFQVTIRDMVATFYPFKISDDPNFPNKICGKCLDKTINCYLFTQQCERTERAIRNCFIDISEKFDKLDPIERVKKRGRQKLNPNHNIIHVEHKNVINYADPIINIVNAGSSLITNNNDVQINDLECPRCWQVFTNVESLVNHEKIHPKSMWYNCKLCGNSFVKHSHYKKHMKQFHGKESSKINTDKQPFRCNECGTVCEELDNYLQHIEKHKFKNVLEHLVEKKMDSLCGVCLDKGDTMTRLNETLSLHGGYPELSGEMTVATVLTATIPEKSHKYDEFLVSKEANRITITKKIAKNSIIANTKHDEINKVTNTVDIVPMKSITINDTFSFSNPIIISDKIVKEIVEKDSSIFEQDKCVDITSLHIDIDKKYNDRVRFPFSFSNPIKILDTSQTNNGEQETNITPSNTVKQAECVEIEPNNISTNPILCITCSIFKKAQCEKCIGNTSTNNEGIKKPNEENQSSQKPCKMCWIFGKVGKCNYCEKQIVDKTKQNEDIVDQQDPERANIQPEKTITISNKAIENENITKQQNIEPEKINPMQKVNTDLVKDNSTKKRKIELEEIVTQKNIEHENVIPSKQYVEPEKVILTPKINLEPEGITTRKRKIEPNEVPNQKVNTEDLIPSRKRKINPEIEVPIVKKSKWQCEICLTNNDNRERCFCCGEKRLQDSTNFCFNFRKVDYSPKRNKNNQDAVKNNDHSVTNNNEENEKTEQVTIKEDKQEENKVEEINVSIPNISIPNTEVAANVIKEDTNQTKIQNVAKEEEMEVNFDEGNDAKIVGNVIKFDGNVAKFGNISGNFGKIDNTIGKTPVMPNVNFNFGTCSTFTPSMQSYTPLVMPSFGPLTTMSPSQFSSLSFNIGTQDNKPRKILKNMRHRRQLRK</sequence>
<keyword evidence="13" id="KW-1185">Reference proteome</keyword>
<proteinExistence type="predicted"/>
<dbReference type="STRING" id="66420.A0A194QCQ3"/>
<keyword evidence="5 8" id="KW-0862">Zinc</keyword>
<dbReference type="Gene3D" id="3.30.160.60">
    <property type="entry name" value="Classic Zinc Finger"/>
    <property type="match status" value="1"/>
</dbReference>
<keyword evidence="3" id="KW-0677">Repeat</keyword>
<dbReference type="PANTHER" id="PTHR16515:SF66">
    <property type="entry name" value="C2H2-TYPE DOMAIN-CONTAINING PROTEIN"/>
    <property type="match status" value="1"/>
</dbReference>
<keyword evidence="4 7" id="KW-0863">Zinc-finger</keyword>
<dbReference type="GO" id="GO:0008270">
    <property type="term" value="F:zinc ion binding"/>
    <property type="evidence" value="ECO:0007669"/>
    <property type="project" value="UniProtKB-UniRule"/>
</dbReference>
<evidence type="ECO:0000256" key="4">
    <source>
        <dbReference type="ARBA" id="ARBA00022771"/>
    </source>
</evidence>
<dbReference type="Proteomes" id="UP000053268">
    <property type="component" value="Unassembled WGS sequence"/>
</dbReference>
<name>A0A194QCQ3_PAPXU</name>
<evidence type="ECO:0000256" key="3">
    <source>
        <dbReference type="ARBA" id="ARBA00022737"/>
    </source>
</evidence>
<dbReference type="PROSITE" id="PS51915">
    <property type="entry name" value="ZAD"/>
    <property type="match status" value="1"/>
</dbReference>
<keyword evidence="2 8" id="KW-0479">Metal-binding</keyword>
<feature type="binding site" evidence="8">
    <location>
        <position position="52"/>
    </location>
    <ligand>
        <name>Zn(2+)</name>
        <dbReference type="ChEBI" id="CHEBI:29105"/>
    </ligand>
</feature>
<dbReference type="EMBL" id="KQ459386">
    <property type="protein sequence ID" value="KPJ01221.1"/>
    <property type="molecule type" value="Genomic_DNA"/>
</dbReference>
<dbReference type="GO" id="GO:0010468">
    <property type="term" value="P:regulation of gene expression"/>
    <property type="evidence" value="ECO:0007669"/>
    <property type="project" value="TreeGrafter"/>
</dbReference>
<evidence type="ECO:0000259" key="10">
    <source>
        <dbReference type="PROSITE" id="PS50157"/>
    </source>
</evidence>
<reference evidence="12 13" key="1">
    <citation type="journal article" date="2015" name="Nat. Commun.">
        <title>Outbred genome sequencing and CRISPR/Cas9 gene editing in butterflies.</title>
        <authorList>
            <person name="Li X."/>
            <person name="Fan D."/>
            <person name="Zhang W."/>
            <person name="Liu G."/>
            <person name="Zhang L."/>
            <person name="Zhao L."/>
            <person name="Fang X."/>
            <person name="Chen L."/>
            <person name="Dong Y."/>
            <person name="Chen Y."/>
            <person name="Ding Y."/>
            <person name="Zhao R."/>
            <person name="Feng M."/>
            <person name="Zhu Y."/>
            <person name="Feng Y."/>
            <person name="Jiang X."/>
            <person name="Zhu D."/>
            <person name="Xiang H."/>
            <person name="Feng X."/>
            <person name="Li S."/>
            <person name="Wang J."/>
            <person name="Zhang G."/>
            <person name="Kronforst M.R."/>
            <person name="Wang W."/>
        </authorList>
    </citation>
    <scope>NUCLEOTIDE SEQUENCE [LARGE SCALE GENOMIC DNA]</scope>
    <source>
        <strain evidence="12">Ya'a_city_454_Px</strain>
        <tissue evidence="12">Whole body</tissue>
    </source>
</reference>
<dbReference type="InterPro" id="IPR050331">
    <property type="entry name" value="Zinc_finger"/>
</dbReference>
<dbReference type="AlphaFoldDB" id="A0A194QCQ3"/>
<protein>
    <submittedName>
        <fullName evidence="12">Zinc finger protein 646</fullName>
    </submittedName>
</protein>
<evidence type="ECO:0000256" key="9">
    <source>
        <dbReference type="SAM" id="MobiDB-lite"/>
    </source>
</evidence>
<feature type="binding site" evidence="8">
    <location>
        <position position="105"/>
    </location>
    <ligand>
        <name>Zn(2+)</name>
        <dbReference type="ChEBI" id="CHEBI:29105"/>
    </ligand>
</feature>
<evidence type="ECO:0000259" key="11">
    <source>
        <dbReference type="PROSITE" id="PS51915"/>
    </source>
</evidence>
<feature type="domain" description="C2H2-type" evidence="10">
    <location>
        <begin position="200"/>
        <end position="222"/>
    </location>
</feature>
<dbReference type="PROSITE" id="PS00028">
    <property type="entry name" value="ZINC_FINGER_C2H2_1"/>
    <property type="match status" value="3"/>
</dbReference>
<dbReference type="InterPro" id="IPR012934">
    <property type="entry name" value="Znf_AD"/>
</dbReference>
<feature type="binding site" evidence="8">
    <location>
        <position position="55"/>
    </location>
    <ligand>
        <name>Zn(2+)</name>
        <dbReference type="ChEBI" id="CHEBI:29105"/>
    </ligand>
</feature>
<evidence type="ECO:0000313" key="12">
    <source>
        <dbReference type="EMBL" id="KPJ01221.1"/>
    </source>
</evidence>
<dbReference type="SMART" id="SM00868">
    <property type="entry name" value="zf-AD"/>
    <property type="match status" value="1"/>
</dbReference>
<dbReference type="SUPFAM" id="SSF57667">
    <property type="entry name" value="beta-beta-alpha zinc fingers"/>
    <property type="match status" value="1"/>
</dbReference>
<dbReference type="SMART" id="SM00355">
    <property type="entry name" value="ZnF_C2H2"/>
    <property type="match status" value="3"/>
</dbReference>
<organism evidence="12 13">
    <name type="scientific">Papilio xuthus</name>
    <name type="common">Asian swallowtail butterfly</name>
    <dbReference type="NCBI Taxonomy" id="66420"/>
    <lineage>
        <taxon>Eukaryota</taxon>
        <taxon>Metazoa</taxon>
        <taxon>Ecdysozoa</taxon>
        <taxon>Arthropoda</taxon>
        <taxon>Hexapoda</taxon>
        <taxon>Insecta</taxon>
        <taxon>Pterygota</taxon>
        <taxon>Neoptera</taxon>
        <taxon>Endopterygota</taxon>
        <taxon>Lepidoptera</taxon>
        <taxon>Glossata</taxon>
        <taxon>Ditrysia</taxon>
        <taxon>Papilionoidea</taxon>
        <taxon>Papilionidae</taxon>
        <taxon>Papilioninae</taxon>
        <taxon>Papilio</taxon>
    </lineage>
</organism>
<evidence type="ECO:0000256" key="2">
    <source>
        <dbReference type="ARBA" id="ARBA00022723"/>
    </source>
</evidence>
<evidence type="ECO:0000256" key="5">
    <source>
        <dbReference type="ARBA" id="ARBA00022833"/>
    </source>
</evidence>
<dbReference type="PANTHER" id="PTHR16515">
    <property type="entry name" value="PR DOMAIN ZINC FINGER PROTEIN"/>
    <property type="match status" value="1"/>
</dbReference>
<evidence type="ECO:0000256" key="6">
    <source>
        <dbReference type="ARBA" id="ARBA00023242"/>
    </source>
</evidence>
<evidence type="ECO:0000313" key="13">
    <source>
        <dbReference type="Proteomes" id="UP000053268"/>
    </source>
</evidence>
<feature type="domain" description="C2H2-type" evidence="10">
    <location>
        <begin position="228"/>
        <end position="256"/>
    </location>
</feature>
<keyword evidence="6" id="KW-0539">Nucleus</keyword>
<gene>
    <name evidence="12" type="ORF">RR46_03092</name>
</gene>
<dbReference type="Pfam" id="PF07776">
    <property type="entry name" value="zf-AD"/>
    <property type="match status" value="1"/>
</dbReference>
<feature type="region of interest" description="Disordered" evidence="9">
    <location>
        <begin position="760"/>
        <end position="788"/>
    </location>
</feature>
<dbReference type="GO" id="GO:0005634">
    <property type="term" value="C:nucleus"/>
    <property type="evidence" value="ECO:0007669"/>
    <property type="project" value="UniProtKB-SubCell"/>
</dbReference>
<dbReference type="Gene3D" id="3.40.1800.20">
    <property type="match status" value="1"/>
</dbReference>
<dbReference type="InterPro" id="IPR036236">
    <property type="entry name" value="Znf_C2H2_sf"/>
</dbReference>
<feature type="domain" description="ZAD" evidence="11">
    <location>
        <begin position="50"/>
        <end position="132"/>
    </location>
</feature>
<comment type="subcellular location">
    <subcellularLocation>
        <location evidence="1">Nucleus</location>
    </subcellularLocation>
</comment>
<evidence type="ECO:0000256" key="8">
    <source>
        <dbReference type="PROSITE-ProRule" id="PRU01263"/>
    </source>
</evidence>
<accession>A0A194QCQ3</accession>
<evidence type="ECO:0000256" key="7">
    <source>
        <dbReference type="PROSITE-ProRule" id="PRU00042"/>
    </source>
</evidence>
<feature type="binding site" evidence="8">
    <location>
        <position position="108"/>
    </location>
    <ligand>
        <name>Zn(2+)</name>
        <dbReference type="ChEBI" id="CHEBI:29105"/>
    </ligand>
</feature>
<evidence type="ECO:0000256" key="1">
    <source>
        <dbReference type="ARBA" id="ARBA00004123"/>
    </source>
</evidence>
<dbReference type="InterPro" id="IPR013087">
    <property type="entry name" value="Znf_C2H2_type"/>
</dbReference>
<dbReference type="SUPFAM" id="SSF57716">
    <property type="entry name" value="Glucocorticoid receptor-like (DNA-binding domain)"/>
    <property type="match status" value="1"/>
</dbReference>
<dbReference type="PROSITE" id="PS50157">
    <property type="entry name" value="ZINC_FINGER_C2H2_2"/>
    <property type="match status" value="2"/>
</dbReference>